<name>A0ABQ4I926_9ACTN</name>
<keyword evidence="1" id="KW-0808">Transferase</keyword>
<dbReference type="Pfam" id="PF00583">
    <property type="entry name" value="Acetyltransf_1"/>
    <property type="match status" value="1"/>
</dbReference>
<dbReference type="EMBL" id="BOPA01000010">
    <property type="protein sequence ID" value="GIJ14409.1"/>
    <property type="molecule type" value="Genomic_DNA"/>
</dbReference>
<dbReference type="Gene3D" id="3.40.630.30">
    <property type="match status" value="1"/>
</dbReference>
<evidence type="ECO:0000313" key="5">
    <source>
        <dbReference type="Proteomes" id="UP000647860"/>
    </source>
</evidence>
<dbReference type="PANTHER" id="PTHR43420">
    <property type="entry name" value="ACETYLTRANSFERASE"/>
    <property type="match status" value="1"/>
</dbReference>
<dbReference type="InterPro" id="IPR000182">
    <property type="entry name" value="GNAT_dom"/>
</dbReference>
<dbReference type="SUPFAM" id="SSF55729">
    <property type="entry name" value="Acyl-CoA N-acyltransferases (Nat)"/>
    <property type="match status" value="2"/>
</dbReference>
<dbReference type="CDD" id="cd04301">
    <property type="entry name" value="NAT_SF"/>
    <property type="match status" value="1"/>
</dbReference>
<protein>
    <submittedName>
        <fullName evidence="4">GNAT family N-acetyltransferase</fullName>
    </submittedName>
</protein>
<gene>
    <name evidence="4" type="ORF">Vgi01_10930</name>
</gene>
<organism evidence="4 5">
    <name type="scientific">Micromonospora gifhornensis</name>
    <dbReference type="NCBI Taxonomy" id="84594"/>
    <lineage>
        <taxon>Bacteria</taxon>
        <taxon>Bacillati</taxon>
        <taxon>Actinomycetota</taxon>
        <taxon>Actinomycetes</taxon>
        <taxon>Micromonosporales</taxon>
        <taxon>Micromonosporaceae</taxon>
        <taxon>Micromonospora</taxon>
    </lineage>
</organism>
<sequence length="338" mass="37399">MTLTIAPFGAGDDTAIEQAYEIDTAAWAVDVPDLPSCRQRFFGMIRHPMPGDVAVHLLAHLDGAPVGYLLLDLPQLDNTENASADLVVHPAYRRRGVGRALLDRGLDVLRERGRVRVSTMSAAHLPGQPDRPSPATAFATTVGATDALVDVRRRLDTRHLDQARLDALLAEARARTAGYELLFWQGGTPQEYLADVAYLDGRLLADAPMGDLAWEPEQIDAERVRGTDRALAARGRRRYHAGVRHQATGRLVAWTLLDVGASTGWHAFQQITIVDPEHRGHRLGLLAKIENLRHLLAHEPAVQAIDTFNADSNEHMIAINEQLGFQVRDRWSNWQLTV</sequence>
<evidence type="ECO:0000256" key="1">
    <source>
        <dbReference type="ARBA" id="ARBA00022679"/>
    </source>
</evidence>
<dbReference type="InterPro" id="IPR016181">
    <property type="entry name" value="Acyl_CoA_acyltransferase"/>
</dbReference>
<reference evidence="4 5" key="1">
    <citation type="submission" date="2021-01" db="EMBL/GenBank/DDBJ databases">
        <title>Whole genome shotgun sequence of Verrucosispora gifhornensis NBRC 16317.</title>
        <authorList>
            <person name="Komaki H."/>
            <person name="Tamura T."/>
        </authorList>
    </citation>
    <scope>NUCLEOTIDE SEQUENCE [LARGE SCALE GENOMIC DNA]</scope>
    <source>
        <strain evidence="4 5">NBRC 16317</strain>
    </source>
</reference>
<evidence type="ECO:0000256" key="2">
    <source>
        <dbReference type="ARBA" id="ARBA00023315"/>
    </source>
</evidence>
<dbReference type="InterPro" id="IPR050680">
    <property type="entry name" value="YpeA/RimI_acetyltransf"/>
</dbReference>
<proteinExistence type="predicted"/>
<keyword evidence="5" id="KW-1185">Reference proteome</keyword>
<dbReference type="RefSeq" id="WP_204290332.1">
    <property type="nucleotide sequence ID" value="NZ_BAAAGZ010000016.1"/>
</dbReference>
<keyword evidence="2" id="KW-0012">Acyltransferase</keyword>
<comment type="caution">
    <text evidence="4">The sequence shown here is derived from an EMBL/GenBank/DDBJ whole genome shotgun (WGS) entry which is preliminary data.</text>
</comment>
<feature type="domain" description="N-acetyltransferase" evidence="3">
    <location>
        <begin position="3"/>
        <end position="171"/>
    </location>
</feature>
<evidence type="ECO:0000313" key="4">
    <source>
        <dbReference type="EMBL" id="GIJ14409.1"/>
    </source>
</evidence>
<dbReference type="PROSITE" id="PS51186">
    <property type="entry name" value="GNAT"/>
    <property type="match status" value="1"/>
</dbReference>
<evidence type="ECO:0000259" key="3">
    <source>
        <dbReference type="PROSITE" id="PS51186"/>
    </source>
</evidence>
<accession>A0ABQ4I926</accession>
<dbReference type="Proteomes" id="UP000647860">
    <property type="component" value="Unassembled WGS sequence"/>
</dbReference>